<evidence type="ECO:0000256" key="3">
    <source>
        <dbReference type="ARBA" id="ARBA00022840"/>
    </source>
</evidence>
<dbReference type="InterPro" id="IPR017871">
    <property type="entry name" value="ABC_transporter-like_CS"/>
</dbReference>
<dbReference type="GO" id="GO:0005886">
    <property type="term" value="C:plasma membrane"/>
    <property type="evidence" value="ECO:0007669"/>
    <property type="project" value="TreeGrafter"/>
</dbReference>
<evidence type="ECO:0000256" key="1">
    <source>
        <dbReference type="ARBA" id="ARBA00022448"/>
    </source>
</evidence>
<dbReference type="Gene3D" id="3.40.50.300">
    <property type="entry name" value="P-loop containing nucleotide triphosphate hydrolases"/>
    <property type="match status" value="1"/>
</dbReference>
<evidence type="ECO:0000313" key="5">
    <source>
        <dbReference type="EMBL" id="MBJ7603349.1"/>
    </source>
</evidence>
<dbReference type="CDD" id="cd03255">
    <property type="entry name" value="ABC_MJ0796_LolCDE_FtsE"/>
    <property type="match status" value="1"/>
</dbReference>
<dbReference type="GO" id="GO:0098796">
    <property type="term" value="C:membrane protein complex"/>
    <property type="evidence" value="ECO:0007669"/>
    <property type="project" value="UniProtKB-ARBA"/>
</dbReference>
<dbReference type="AlphaFoldDB" id="A0A934NDX3"/>
<dbReference type="GO" id="GO:0016887">
    <property type="term" value="F:ATP hydrolysis activity"/>
    <property type="evidence" value="ECO:0007669"/>
    <property type="project" value="InterPro"/>
</dbReference>
<proteinExistence type="predicted"/>
<reference evidence="5 6" key="1">
    <citation type="submission" date="2020-10" db="EMBL/GenBank/DDBJ databases">
        <title>Ca. Dormibacterota MAGs.</title>
        <authorList>
            <person name="Montgomery K."/>
        </authorList>
    </citation>
    <scope>NUCLEOTIDE SEQUENCE [LARGE SCALE GENOMIC DNA]</scope>
    <source>
        <strain evidence="5">SC8811_S16_3</strain>
    </source>
</reference>
<name>A0A934NDX3_9BACT</name>
<feature type="domain" description="ABC transporter" evidence="4">
    <location>
        <begin position="17"/>
        <end position="239"/>
    </location>
</feature>
<dbReference type="InterPro" id="IPR015854">
    <property type="entry name" value="ABC_transpr_LolD-like"/>
</dbReference>
<dbReference type="GO" id="GO:0022857">
    <property type="term" value="F:transmembrane transporter activity"/>
    <property type="evidence" value="ECO:0007669"/>
    <property type="project" value="TreeGrafter"/>
</dbReference>
<dbReference type="InterPro" id="IPR027417">
    <property type="entry name" value="P-loop_NTPase"/>
</dbReference>
<dbReference type="InterPro" id="IPR017911">
    <property type="entry name" value="MacB-like_ATP-bd"/>
</dbReference>
<keyword evidence="3 5" id="KW-0067">ATP-binding</keyword>
<sequence length="239" mass="25238">MLGCCSSRSIVLPIEVVRLDGVTRHFAQGQGIVTALRQVDLEVADGECIAITGPSGSGKTTLLGLIGGIDRPDSGQVLVAGHDVGQLKGAALEAYRLRVVGFVFQNSGLLPLMSALENVVLTAALCGVEPGEARERAHEVLAQLGLAGRVDHRGYELSGGERQRVALARALVKRPRILLADEPTGQLDSSTAVEIIDLVRQLQGITVIVVTHDAALVEVADRSLQLEDGVLHGNRRVTP</sequence>
<dbReference type="PROSITE" id="PS00211">
    <property type="entry name" value="ABC_TRANSPORTER_1"/>
    <property type="match status" value="1"/>
</dbReference>
<accession>A0A934NDX3</accession>
<gene>
    <name evidence="5" type="ORF">JF888_09215</name>
</gene>
<dbReference type="Pfam" id="PF00005">
    <property type="entry name" value="ABC_tran"/>
    <property type="match status" value="1"/>
</dbReference>
<dbReference type="Proteomes" id="UP000620075">
    <property type="component" value="Unassembled WGS sequence"/>
</dbReference>
<evidence type="ECO:0000259" key="4">
    <source>
        <dbReference type="PROSITE" id="PS50893"/>
    </source>
</evidence>
<dbReference type="FunFam" id="3.40.50.300:FF:000032">
    <property type="entry name" value="Export ABC transporter ATP-binding protein"/>
    <property type="match status" value="1"/>
</dbReference>
<dbReference type="InterPro" id="IPR003439">
    <property type="entry name" value="ABC_transporter-like_ATP-bd"/>
</dbReference>
<dbReference type="GO" id="GO:0005524">
    <property type="term" value="F:ATP binding"/>
    <property type="evidence" value="ECO:0007669"/>
    <property type="project" value="UniProtKB-KW"/>
</dbReference>
<dbReference type="SUPFAM" id="SSF52540">
    <property type="entry name" value="P-loop containing nucleoside triphosphate hydrolases"/>
    <property type="match status" value="1"/>
</dbReference>
<dbReference type="InterPro" id="IPR003593">
    <property type="entry name" value="AAA+_ATPase"/>
</dbReference>
<organism evidence="5 6">
    <name type="scientific">Candidatus Dormiibacter inghamiae</name>
    <dbReference type="NCBI Taxonomy" id="3127013"/>
    <lineage>
        <taxon>Bacteria</taxon>
        <taxon>Bacillati</taxon>
        <taxon>Candidatus Dormiibacterota</taxon>
        <taxon>Candidatus Dormibacteria</taxon>
        <taxon>Candidatus Dormibacterales</taxon>
        <taxon>Candidatus Dormibacteraceae</taxon>
        <taxon>Candidatus Dormiibacter</taxon>
    </lineage>
</organism>
<protein>
    <submittedName>
        <fullName evidence="5">ABC transporter ATP-binding protein</fullName>
    </submittedName>
</protein>
<dbReference type="SMART" id="SM00382">
    <property type="entry name" value="AAA"/>
    <property type="match status" value="1"/>
</dbReference>
<dbReference type="PANTHER" id="PTHR24220">
    <property type="entry name" value="IMPORT ATP-BINDING PROTEIN"/>
    <property type="match status" value="1"/>
</dbReference>
<evidence type="ECO:0000313" key="6">
    <source>
        <dbReference type="Proteomes" id="UP000620075"/>
    </source>
</evidence>
<comment type="caution">
    <text evidence="5">The sequence shown here is derived from an EMBL/GenBank/DDBJ whole genome shotgun (WGS) entry which is preliminary data.</text>
</comment>
<dbReference type="EMBL" id="JAEKNQ010000035">
    <property type="protein sequence ID" value="MBJ7603349.1"/>
    <property type="molecule type" value="Genomic_DNA"/>
</dbReference>
<keyword evidence="1" id="KW-0813">Transport</keyword>
<dbReference type="PROSITE" id="PS50893">
    <property type="entry name" value="ABC_TRANSPORTER_2"/>
    <property type="match status" value="1"/>
</dbReference>
<evidence type="ECO:0000256" key="2">
    <source>
        <dbReference type="ARBA" id="ARBA00022741"/>
    </source>
</evidence>
<keyword evidence="2" id="KW-0547">Nucleotide-binding</keyword>